<dbReference type="InterPro" id="IPR007110">
    <property type="entry name" value="Ig-like_dom"/>
</dbReference>
<evidence type="ECO:0000256" key="1">
    <source>
        <dbReference type="SAM" id="MobiDB-lite"/>
    </source>
</evidence>
<reference evidence="4 5" key="1">
    <citation type="submission" date="2020-10" db="EMBL/GenBank/DDBJ databases">
        <title>Identification of Nocardia species via Next-generation sequencing and recognition of intraspecies genetic diversity.</title>
        <authorList>
            <person name="Li P."/>
            <person name="Li P."/>
            <person name="Lu B."/>
        </authorList>
    </citation>
    <scope>NUCLEOTIDE SEQUENCE [LARGE SCALE GENOMIC DNA]</scope>
    <source>
        <strain evidence="4 5">BJ06-0157</strain>
    </source>
</reference>
<feature type="compositionally biased region" description="Basic and acidic residues" evidence="1">
    <location>
        <begin position="1"/>
        <end position="31"/>
    </location>
</feature>
<feature type="region of interest" description="Disordered" evidence="1">
    <location>
        <begin position="1"/>
        <end position="46"/>
    </location>
</feature>
<dbReference type="Proteomes" id="UP000702209">
    <property type="component" value="Unassembled WGS sequence"/>
</dbReference>
<gene>
    <name evidence="4" type="ORF">IU459_21605</name>
</gene>
<keyword evidence="2" id="KW-0472">Membrane</keyword>
<evidence type="ECO:0000313" key="5">
    <source>
        <dbReference type="Proteomes" id="UP000702209"/>
    </source>
</evidence>
<feature type="transmembrane region" description="Helical" evidence="2">
    <location>
        <begin position="93"/>
        <end position="115"/>
    </location>
</feature>
<evidence type="ECO:0000313" key="4">
    <source>
        <dbReference type="EMBL" id="MBF6300119.1"/>
    </source>
</evidence>
<protein>
    <submittedName>
        <fullName evidence="4">DUF4190 domain-containing protein</fullName>
    </submittedName>
</protein>
<evidence type="ECO:0000256" key="2">
    <source>
        <dbReference type="SAM" id="Phobius"/>
    </source>
</evidence>
<dbReference type="EMBL" id="JADLQX010000016">
    <property type="protein sequence ID" value="MBF6300119.1"/>
    <property type="molecule type" value="Genomic_DNA"/>
</dbReference>
<dbReference type="RefSeq" id="WP_195131367.1">
    <property type="nucleotide sequence ID" value="NZ_JADLQX010000016.1"/>
</dbReference>
<comment type="caution">
    <text evidence="4">The sequence shown here is derived from an EMBL/GenBank/DDBJ whole genome shotgun (WGS) entry which is preliminary data.</text>
</comment>
<feature type="region of interest" description="Disordered" evidence="1">
    <location>
        <begin position="145"/>
        <end position="169"/>
    </location>
</feature>
<keyword evidence="2" id="KW-0812">Transmembrane</keyword>
<keyword evidence="5" id="KW-1185">Reference proteome</keyword>
<organism evidence="4 5">
    <name type="scientific">Nocardia amamiensis</name>
    <dbReference type="NCBI Taxonomy" id="404578"/>
    <lineage>
        <taxon>Bacteria</taxon>
        <taxon>Bacillati</taxon>
        <taxon>Actinomycetota</taxon>
        <taxon>Actinomycetes</taxon>
        <taxon>Mycobacteriales</taxon>
        <taxon>Nocardiaceae</taxon>
        <taxon>Nocardia</taxon>
    </lineage>
</organism>
<name>A0ABS0CZ39_9NOCA</name>
<keyword evidence="2" id="KW-1133">Transmembrane helix</keyword>
<accession>A0ABS0CZ39</accession>
<feature type="compositionally biased region" description="Low complexity" evidence="1">
    <location>
        <begin position="145"/>
        <end position="165"/>
    </location>
</feature>
<proteinExistence type="predicted"/>
<evidence type="ECO:0000259" key="3">
    <source>
        <dbReference type="PROSITE" id="PS50835"/>
    </source>
</evidence>
<feature type="transmembrane region" description="Helical" evidence="2">
    <location>
        <begin position="62"/>
        <end position="86"/>
    </location>
</feature>
<feature type="domain" description="Ig-like" evidence="3">
    <location>
        <begin position="206"/>
        <end position="252"/>
    </location>
</feature>
<dbReference type="PROSITE" id="PS50835">
    <property type="entry name" value="IG_LIKE"/>
    <property type="match status" value="1"/>
</dbReference>
<sequence>MTRAERRETDRWAAPQPEERWSEQESDRRWQEDDDERWPEQPPSRRRTGRLRVEIPPIVNPYAIIALVAALLGLFPVAIVFGFIAFSHPRGRVMAMFALLLGVAEITAVAGFVLLSGNWLPDVMNRTAAAGPTAVASVPTTVERPVATTPAAPSPAVTTPPSTAAQGPVTKGSVCTEAQLGQIGTGTDGSTLICLTAASGYQWSGPHTVATAVQQPGAKCDASGAKTGRTADGRALVCEVSGRSGTWVLWTE</sequence>